<dbReference type="Proteomes" id="UP000032142">
    <property type="component" value="Unassembled WGS sequence"/>
</dbReference>
<accession>A0A0B0P372</accession>
<dbReference type="AlphaFoldDB" id="A0A0B0P372"/>
<gene>
    <name evidence="2" type="ORF">F383_25516</name>
</gene>
<keyword evidence="3" id="KW-1185">Reference proteome</keyword>
<dbReference type="EMBL" id="KN413304">
    <property type="protein sequence ID" value="KHG19515.1"/>
    <property type="molecule type" value="Genomic_DNA"/>
</dbReference>
<feature type="transmembrane region" description="Helical" evidence="1">
    <location>
        <begin position="12"/>
        <end position="32"/>
    </location>
</feature>
<evidence type="ECO:0000313" key="3">
    <source>
        <dbReference type="Proteomes" id="UP000032142"/>
    </source>
</evidence>
<proteinExistence type="predicted"/>
<evidence type="ECO:0000256" key="1">
    <source>
        <dbReference type="SAM" id="Phobius"/>
    </source>
</evidence>
<evidence type="ECO:0000313" key="2">
    <source>
        <dbReference type="EMBL" id="KHG19515.1"/>
    </source>
</evidence>
<name>A0A0B0P372_GOSAR</name>
<keyword evidence="1" id="KW-0812">Transmembrane</keyword>
<keyword evidence="1" id="KW-1133">Transmembrane helix</keyword>
<protein>
    <submittedName>
        <fullName evidence="2">Uncharacterized protein</fullName>
    </submittedName>
</protein>
<reference evidence="3" key="1">
    <citation type="submission" date="2014-09" db="EMBL/GenBank/DDBJ databases">
        <authorList>
            <person name="Mudge J."/>
            <person name="Ramaraj T."/>
            <person name="Lindquist I.E."/>
            <person name="Bharti A.K."/>
            <person name="Sundararajan A."/>
            <person name="Cameron C.T."/>
            <person name="Woodward J.E."/>
            <person name="May G.D."/>
            <person name="Brubaker C."/>
            <person name="Broadhvest J."/>
            <person name="Wilkins T.A."/>
        </authorList>
    </citation>
    <scope>NUCLEOTIDE SEQUENCE</scope>
    <source>
        <strain evidence="3">cv. AKA8401</strain>
    </source>
</reference>
<sequence>MIWFIIVLYDKFIFIWLTKLLKAYFVCFQLFYRYRSYRKLGDHQGSSPHYQTLFWYLLKMYILKYGMYRLEVFDYVL</sequence>
<organism evidence="2 3">
    <name type="scientific">Gossypium arboreum</name>
    <name type="common">Tree cotton</name>
    <name type="synonym">Gossypium nanking</name>
    <dbReference type="NCBI Taxonomy" id="29729"/>
    <lineage>
        <taxon>Eukaryota</taxon>
        <taxon>Viridiplantae</taxon>
        <taxon>Streptophyta</taxon>
        <taxon>Embryophyta</taxon>
        <taxon>Tracheophyta</taxon>
        <taxon>Spermatophyta</taxon>
        <taxon>Magnoliopsida</taxon>
        <taxon>eudicotyledons</taxon>
        <taxon>Gunneridae</taxon>
        <taxon>Pentapetalae</taxon>
        <taxon>rosids</taxon>
        <taxon>malvids</taxon>
        <taxon>Malvales</taxon>
        <taxon>Malvaceae</taxon>
        <taxon>Malvoideae</taxon>
        <taxon>Gossypium</taxon>
    </lineage>
</organism>
<keyword evidence="1" id="KW-0472">Membrane</keyword>